<dbReference type="STRING" id="6336.A0A0V0SE81"/>
<feature type="region of interest" description="Disordered" evidence="1">
    <location>
        <begin position="55"/>
        <end position="79"/>
    </location>
</feature>
<reference evidence="2 3" key="1">
    <citation type="submission" date="2015-01" db="EMBL/GenBank/DDBJ databases">
        <title>Evolution of Trichinella species and genotypes.</title>
        <authorList>
            <person name="Korhonen P.K."/>
            <person name="Edoardo P."/>
            <person name="Giuseppe L.R."/>
            <person name="Gasser R.B."/>
        </authorList>
    </citation>
    <scope>NUCLEOTIDE SEQUENCE [LARGE SCALE GENOMIC DNA]</scope>
    <source>
        <strain evidence="2">ISS37</strain>
    </source>
</reference>
<dbReference type="PANTHER" id="PTHR28366:SF1">
    <property type="entry name" value="CHROMOSOME 1 OPEN READING FRAME 131"/>
    <property type="match status" value="1"/>
</dbReference>
<dbReference type="InterPro" id="IPR027973">
    <property type="entry name" value="FSAF1-like"/>
</dbReference>
<dbReference type="Pfam" id="PF15375">
    <property type="entry name" value="FSAF1"/>
    <property type="match status" value="1"/>
</dbReference>
<dbReference type="Proteomes" id="UP000054630">
    <property type="component" value="Unassembled WGS sequence"/>
</dbReference>
<accession>A0A0V0SE81</accession>
<dbReference type="AlphaFoldDB" id="A0A0V0SE81"/>
<gene>
    <name evidence="2" type="ORF">T07_12894</name>
</gene>
<dbReference type="OrthoDB" id="10067479at2759"/>
<proteinExistence type="predicted"/>
<name>A0A0V0SE81_9BILA</name>
<protein>
    <submittedName>
        <fullName evidence="2">Uncharacterized protein</fullName>
    </submittedName>
</protein>
<evidence type="ECO:0000256" key="1">
    <source>
        <dbReference type="SAM" id="MobiDB-lite"/>
    </source>
</evidence>
<organism evidence="2 3">
    <name type="scientific">Trichinella nelsoni</name>
    <dbReference type="NCBI Taxonomy" id="6336"/>
    <lineage>
        <taxon>Eukaryota</taxon>
        <taxon>Metazoa</taxon>
        <taxon>Ecdysozoa</taxon>
        <taxon>Nematoda</taxon>
        <taxon>Enoplea</taxon>
        <taxon>Dorylaimia</taxon>
        <taxon>Trichinellida</taxon>
        <taxon>Trichinellidae</taxon>
        <taxon>Trichinella</taxon>
    </lineage>
</organism>
<evidence type="ECO:0000313" key="3">
    <source>
        <dbReference type="Proteomes" id="UP000054630"/>
    </source>
</evidence>
<comment type="caution">
    <text evidence="2">The sequence shown here is derived from an EMBL/GenBank/DDBJ whole genome shotgun (WGS) entry which is preliminary data.</text>
</comment>
<dbReference type="EMBL" id="JYDL01000014">
    <property type="protein sequence ID" value="KRX24978.1"/>
    <property type="molecule type" value="Genomic_DNA"/>
</dbReference>
<sequence>MAVWNVSLENVFDSNQMPSNTSQLVKMALTQKTEKSTAVKPLNSTVEQTVVKFEEPSTSRPVAHLQEHRPSNRKRTLSQKSDVISLKKALLEVRKFSVRGFQGEECRQQKEQIAITLGAKPSKRPYVNYKELKVVRQLEKAKERERKTIQRMLTSKKRRKILKRRRRLKRNMLKRYYDFTAL</sequence>
<dbReference type="PANTHER" id="PTHR28366">
    <property type="entry name" value="CHROMOSOME 1 OPEN READING FRAME 131"/>
    <property type="match status" value="1"/>
</dbReference>
<evidence type="ECO:0000313" key="2">
    <source>
        <dbReference type="EMBL" id="KRX24978.1"/>
    </source>
</evidence>
<dbReference type="InterPro" id="IPR052852">
    <property type="entry name" value="SSU_Processome_Comp"/>
</dbReference>
<keyword evidence="3" id="KW-1185">Reference proteome</keyword>